<dbReference type="Gene3D" id="2.40.30.170">
    <property type="match status" value="1"/>
</dbReference>
<dbReference type="PANTHER" id="PTHR30469:SF12">
    <property type="entry name" value="MULTIDRUG RESISTANCE PROTEIN MDTA"/>
    <property type="match status" value="1"/>
</dbReference>
<feature type="compositionally biased region" description="Polar residues" evidence="2">
    <location>
        <begin position="421"/>
        <end position="436"/>
    </location>
</feature>
<dbReference type="SUPFAM" id="SSF111369">
    <property type="entry name" value="HlyD-like secretion proteins"/>
    <property type="match status" value="1"/>
</dbReference>
<accession>A0ABT3TAF6</accession>
<dbReference type="Gene3D" id="2.40.420.20">
    <property type="match status" value="1"/>
</dbReference>
<dbReference type="EMBL" id="SHNN01000001">
    <property type="protein sequence ID" value="MCX2979256.1"/>
    <property type="molecule type" value="Genomic_DNA"/>
</dbReference>
<feature type="domain" description="Multidrug resistance protein MdtA-like barrel-sandwich hybrid" evidence="3">
    <location>
        <begin position="70"/>
        <end position="216"/>
    </location>
</feature>
<dbReference type="InterPro" id="IPR006143">
    <property type="entry name" value="RND_pump_MFP"/>
</dbReference>
<dbReference type="Proteomes" id="UP001143362">
    <property type="component" value="Unassembled WGS sequence"/>
</dbReference>
<evidence type="ECO:0000256" key="2">
    <source>
        <dbReference type="SAM" id="MobiDB-lite"/>
    </source>
</evidence>
<gene>
    <name evidence="4" type="ORF">EYC98_00065</name>
</gene>
<comment type="similarity">
    <text evidence="1">Belongs to the membrane fusion protein (MFP) (TC 8.A.1) family.</text>
</comment>
<evidence type="ECO:0000256" key="1">
    <source>
        <dbReference type="ARBA" id="ARBA00009477"/>
    </source>
</evidence>
<organism evidence="4 5">
    <name type="scientific">Candidatus Litorirhabdus singularis</name>
    <dbReference type="NCBI Taxonomy" id="2518993"/>
    <lineage>
        <taxon>Bacteria</taxon>
        <taxon>Pseudomonadati</taxon>
        <taxon>Pseudomonadota</taxon>
        <taxon>Gammaproteobacteria</taxon>
        <taxon>Cellvibrionales</taxon>
        <taxon>Halieaceae</taxon>
        <taxon>Candidatus Litorirhabdus</taxon>
    </lineage>
</organism>
<dbReference type="NCBIfam" id="TIGR01730">
    <property type="entry name" value="RND_mfp"/>
    <property type="match status" value="1"/>
</dbReference>
<dbReference type="Pfam" id="PF25917">
    <property type="entry name" value="BSH_RND"/>
    <property type="match status" value="1"/>
</dbReference>
<evidence type="ECO:0000313" key="5">
    <source>
        <dbReference type="Proteomes" id="UP001143362"/>
    </source>
</evidence>
<dbReference type="InterPro" id="IPR058625">
    <property type="entry name" value="MdtA-like_BSH"/>
</dbReference>
<comment type="caution">
    <text evidence="4">The sequence shown here is derived from an EMBL/GenBank/DDBJ whole genome shotgun (WGS) entry which is preliminary data.</text>
</comment>
<keyword evidence="5" id="KW-1185">Reference proteome</keyword>
<proteinExistence type="inferred from homology"/>
<evidence type="ECO:0000259" key="3">
    <source>
        <dbReference type="Pfam" id="PF25917"/>
    </source>
</evidence>
<reference evidence="4" key="1">
    <citation type="submission" date="2019-02" db="EMBL/GenBank/DDBJ databases">
        <authorList>
            <person name="Li S.-H."/>
        </authorList>
    </citation>
    <scope>NUCLEOTIDE SEQUENCE</scope>
    <source>
        <strain evidence="4">IMCC14734</strain>
    </source>
</reference>
<name>A0ABT3TAF6_9GAMM</name>
<protein>
    <submittedName>
        <fullName evidence="4">Efflux RND transporter periplasmic adaptor subunit</fullName>
    </submittedName>
</protein>
<dbReference type="RefSeq" id="WP_279243257.1">
    <property type="nucleotide sequence ID" value="NZ_SHNN01000001.1"/>
</dbReference>
<sequence length="436" mass="47496">MASSAVRKFLPVLLLLGSVAVTAVLIANRPQTVMAPPPERAALVDVAEVVLQDLRIEVQAQGTVQPHRETTLVPEVSGKIIYVAPNLEAGNYVAADEVLLRIDDRDYQAHLLRAKAAVASAQSNLAQERGRAEVAFKEWKKLPKSTQRSQQATDLYLRKPQTEQAEAELLSAQADMQRAADDLDRTVIRAPYDSLVKEKQADLGQYVSPGTSLAAVFSVDYAEVRLAIPQSKLNYLELPGVTGYDVASAPVVDLYTDVAGEVSHWPARLQRTEGVFDERSRVLFTVARVDDPYALGLGDHKPLRVGSFVKANIQGKLMQNLVVLPRFVLRAGNNIWVIDKEMTLRNRKVQTLRTEGRDIYVSEGLQNGDLVCLTTISAALPGMKVRINDRRSTLLRQDSAMEAAGAPDSDTNQASDDKNGADQTSAATSSDGSKAA</sequence>
<dbReference type="Gene3D" id="1.10.287.470">
    <property type="entry name" value="Helix hairpin bin"/>
    <property type="match status" value="1"/>
</dbReference>
<dbReference type="Gene3D" id="2.40.50.100">
    <property type="match status" value="1"/>
</dbReference>
<evidence type="ECO:0000313" key="4">
    <source>
        <dbReference type="EMBL" id="MCX2979256.1"/>
    </source>
</evidence>
<dbReference type="PANTHER" id="PTHR30469">
    <property type="entry name" value="MULTIDRUG RESISTANCE PROTEIN MDTA"/>
    <property type="match status" value="1"/>
</dbReference>
<feature type="region of interest" description="Disordered" evidence="2">
    <location>
        <begin position="397"/>
        <end position="436"/>
    </location>
</feature>